<protein>
    <submittedName>
        <fullName evidence="3">Uncharacterized protein</fullName>
    </submittedName>
</protein>
<dbReference type="EMBL" id="CCKQ01000932">
    <property type="protein sequence ID" value="CDW72021.1"/>
    <property type="molecule type" value="Genomic_DNA"/>
</dbReference>
<proteinExistence type="predicted"/>
<evidence type="ECO:0000256" key="2">
    <source>
        <dbReference type="SAM" id="SignalP"/>
    </source>
</evidence>
<evidence type="ECO:0000256" key="1">
    <source>
        <dbReference type="SAM" id="Phobius"/>
    </source>
</evidence>
<evidence type="ECO:0000313" key="3">
    <source>
        <dbReference type="EMBL" id="CDW72021.1"/>
    </source>
</evidence>
<accession>A0A077ZU83</accession>
<reference evidence="3 4" key="1">
    <citation type="submission" date="2014-06" db="EMBL/GenBank/DDBJ databases">
        <authorList>
            <person name="Swart Estienne"/>
        </authorList>
    </citation>
    <scope>NUCLEOTIDE SEQUENCE [LARGE SCALE GENOMIC DNA]</scope>
    <source>
        <strain evidence="3 4">130c</strain>
    </source>
</reference>
<keyword evidence="4" id="KW-1185">Reference proteome</keyword>
<gene>
    <name evidence="3" type="primary">Contig3478.g3717</name>
    <name evidence="3" type="ORF">STYLEM_973</name>
</gene>
<dbReference type="InParanoid" id="A0A077ZU83"/>
<feature type="transmembrane region" description="Helical" evidence="1">
    <location>
        <begin position="278"/>
        <end position="303"/>
    </location>
</feature>
<keyword evidence="2" id="KW-0732">Signal</keyword>
<organism evidence="3 4">
    <name type="scientific">Stylonychia lemnae</name>
    <name type="common">Ciliate</name>
    <dbReference type="NCBI Taxonomy" id="5949"/>
    <lineage>
        <taxon>Eukaryota</taxon>
        <taxon>Sar</taxon>
        <taxon>Alveolata</taxon>
        <taxon>Ciliophora</taxon>
        <taxon>Intramacronucleata</taxon>
        <taxon>Spirotrichea</taxon>
        <taxon>Stichotrichia</taxon>
        <taxon>Sporadotrichida</taxon>
        <taxon>Oxytrichidae</taxon>
        <taxon>Stylonychinae</taxon>
        <taxon>Stylonychia</taxon>
    </lineage>
</organism>
<keyword evidence="1" id="KW-0472">Membrane</keyword>
<sequence>MLKSQNYFLVAVTAILNLVECNRIAEISNLNEVSFHRQSHGIKDFDQEVSYQEKFIQPLLSDHLAIARSAQDYVNTMINLRVTKRLLQGYNYGNLSGYGDFNGYGDLNNFDFSSLGNLGNLGGLDLSSLDDLSQYNITAEDLMNINTPADFEKLMSKVKEFARLRERNDFYSTYKNSFFTVNKCISYIGEQLSMVNTKSLSQKDVNINAIPKSLINQLKAFFKTFKIAYKAKFGEDIITSTDLDNDMEVITLFLQGGMNSVTDLEEADSKNASDDKKLWIIAAIIIPIVLLSVIIILICVFACCTKVKKVNGQDKRVCRKATKNGKCMKKFFKSDSNNKNKIHSHQQNHGKVHHNTNQVDDQKIHNGPNVYSQVQNTNSSVLYGNNGYQHQNFDNSHLSMGIPVVDTSVNNGYMVNNQYPNQQQMAPPQMMYDQHQQFQVGQVGYQNYPPQQQLYPPQMNVVPGSTWQ</sequence>
<feature type="chain" id="PRO_5001728978" evidence="2">
    <location>
        <begin position="22"/>
        <end position="468"/>
    </location>
</feature>
<keyword evidence="1" id="KW-0812">Transmembrane</keyword>
<keyword evidence="1" id="KW-1133">Transmembrane helix</keyword>
<dbReference type="Proteomes" id="UP000039865">
    <property type="component" value="Unassembled WGS sequence"/>
</dbReference>
<feature type="signal peptide" evidence="2">
    <location>
        <begin position="1"/>
        <end position="21"/>
    </location>
</feature>
<evidence type="ECO:0000313" key="4">
    <source>
        <dbReference type="Proteomes" id="UP000039865"/>
    </source>
</evidence>
<dbReference type="AlphaFoldDB" id="A0A077ZU83"/>
<name>A0A077ZU83_STYLE</name>